<dbReference type="SUPFAM" id="SSF53335">
    <property type="entry name" value="S-adenosyl-L-methionine-dependent methyltransferases"/>
    <property type="match status" value="1"/>
</dbReference>
<keyword evidence="2" id="KW-0808">Transferase</keyword>
<dbReference type="SMART" id="SM00138">
    <property type="entry name" value="MeTrc"/>
    <property type="match status" value="1"/>
</dbReference>
<dbReference type="Pfam" id="PF01739">
    <property type="entry name" value="CheR"/>
    <property type="match status" value="1"/>
</dbReference>
<dbReference type="RefSeq" id="WP_106294155.1">
    <property type="nucleotide sequence ID" value="NZ_PVTH01000008.1"/>
</dbReference>
<reference evidence="2 3" key="1">
    <citation type="submission" date="2018-03" db="EMBL/GenBank/DDBJ databases">
        <title>Genomic Encyclopedia of Type Strains, Phase III (KMG-III): the genomes of soil and plant-associated and newly described type strains.</title>
        <authorList>
            <person name="Whitman W."/>
        </authorList>
    </citation>
    <scope>NUCLEOTIDE SEQUENCE [LARGE SCALE GENOMIC DNA]</scope>
    <source>
        <strain evidence="2 3">CGMCC 1.9313</strain>
    </source>
</reference>
<dbReference type="InterPro" id="IPR000780">
    <property type="entry name" value="CheR_MeTrfase"/>
</dbReference>
<gene>
    <name evidence="2" type="ORF">B0I27_10874</name>
</gene>
<dbReference type="InterPro" id="IPR029063">
    <property type="entry name" value="SAM-dependent_MTases_sf"/>
</dbReference>
<organism evidence="2 3">
    <name type="scientific">Arcticibacter pallidicorallinus</name>
    <dbReference type="NCBI Taxonomy" id="1259464"/>
    <lineage>
        <taxon>Bacteria</taxon>
        <taxon>Pseudomonadati</taxon>
        <taxon>Bacteroidota</taxon>
        <taxon>Sphingobacteriia</taxon>
        <taxon>Sphingobacteriales</taxon>
        <taxon>Sphingobacteriaceae</taxon>
        <taxon>Arcticibacter</taxon>
    </lineage>
</organism>
<dbReference type="Proteomes" id="UP000238034">
    <property type="component" value="Unassembled WGS sequence"/>
</dbReference>
<dbReference type="SUPFAM" id="SSF47757">
    <property type="entry name" value="Chemotaxis receptor methyltransferase CheR, N-terminal domain"/>
    <property type="match status" value="1"/>
</dbReference>
<accession>A0A2T0TYU3</accession>
<dbReference type="PANTHER" id="PTHR24422:SF8">
    <property type="entry name" value="CHEMOTAXIS PROTEIN"/>
    <property type="match status" value="1"/>
</dbReference>
<protein>
    <submittedName>
        <fullName evidence="2">Chemotaxis protein methyltransferase CheR</fullName>
    </submittedName>
</protein>
<dbReference type="PANTHER" id="PTHR24422">
    <property type="entry name" value="CHEMOTAXIS PROTEIN METHYLTRANSFERASE"/>
    <property type="match status" value="1"/>
</dbReference>
<dbReference type="Pfam" id="PF03705">
    <property type="entry name" value="CheR_N"/>
    <property type="match status" value="1"/>
</dbReference>
<keyword evidence="3" id="KW-1185">Reference proteome</keyword>
<dbReference type="Gene3D" id="3.40.50.150">
    <property type="entry name" value="Vaccinia Virus protein VP39"/>
    <property type="match status" value="1"/>
</dbReference>
<dbReference type="GO" id="GO:0008757">
    <property type="term" value="F:S-adenosylmethionine-dependent methyltransferase activity"/>
    <property type="evidence" value="ECO:0007669"/>
    <property type="project" value="InterPro"/>
</dbReference>
<dbReference type="InterPro" id="IPR022641">
    <property type="entry name" value="CheR_N"/>
</dbReference>
<evidence type="ECO:0000313" key="3">
    <source>
        <dbReference type="Proteomes" id="UP000238034"/>
    </source>
</evidence>
<dbReference type="PRINTS" id="PR00996">
    <property type="entry name" value="CHERMTFRASE"/>
</dbReference>
<feature type="domain" description="CheR-type methyltransferase" evidence="1">
    <location>
        <begin position="1"/>
        <end position="252"/>
    </location>
</feature>
<dbReference type="AlphaFoldDB" id="A0A2T0TYU3"/>
<dbReference type="PROSITE" id="PS50123">
    <property type="entry name" value="CHER"/>
    <property type="match status" value="1"/>
</dbReference>
<dbReference type="OrthoDB" id="9816309at2"/>
<evidence type="ECO:0000259" key="1">
    <source>
        <dbReference type="PROSITE" id="PS50123"/>
    </source>
</evidence>
<name>A0A2T0TYU3_9SPHI</name>
<sequence>MSLVEERISYDELEELISWINHIHGFDFSGYSRASLKRRVTRIMDLHHLDLVDLKGILVNDYVFFEEFLVQVTVNVTEMFRDPSFFRSVKEKVMPYLSSFPRVKVWNAGCSTGEELYSFAILLKLEGLLDRSFLYGTDINPRVLEKAKAGVYPLSNMKQYSENYLHTGYSGSLADFYVAQYDAATINNELKKNTLFSVHNLVSDRAFNEFQIVSCRNVLIYFNTDLQKRVIQLFYDSLCPFGFLCLGAKESLRAFDVTGKFRSVDKYENLYQKIG</sequence>
<keyword evidence="2" id="KW-0489">Methyltransferase</keyword>
<dbReference type="GO" id="GO:0032259">
    <property type="term" value="P:methylation"/>
    <property type="evidence" value="ECO:0007669"/>
    <property type="project" value="UniProtKB-KW"/>
</dbReference>
<comment type="caution">
    <text evidence="2">The sequence shown here is derived from an EMBL/GenBank/DDBJ whole genome shotgun (WGS) entry which is preliminary data.</text>
</comment>
<proteinExistence type="predicted"/>
<dbReference type="EMBL" id="PVTH01000008">
    <property type="protein sequence ID" value="PRY50866.1"/>
    <property type="molecule type" value="Genomic_DNA"/>
</dbReference>
<dbReference type="InterPro" id="IPR022642">
    <property type="entry name" value="CheR_C"/>
</dbReference>
<evidence type="ECO:0000313" key="2">
    <source>
        <dbReference type="EMBL" id="PRY50866.1"/>
    </source>
</evidence>
<dbReference type="InterPro" id="IPR050903">
    <property type="entry name" value="Bact_Chemotaxis_MeTrfase"/>
</dbReference>